<keyword evidence="1" id="KW-1133">Transmembrane helix</keyword>
<feature type="transmembrane region" description="Helical" evidence="1">
    <location>
        <begin position="48"/>
        <end position="67"/>
    </location>
</feature>
<dbReference type="Proteomes" id="UP000582837">
    <property type="component" value="Unassembled WGS sequence"/>
</dbReference>
<accession>A0A841GZX2</accession>
<gene>
    <name evidence="2" type="ORF">HNQ61_002926</name>
</gene>
<sequence>MSAPRYAPAAHQAVPPEIRPSSLALVPLPARRPPPPVPAPGDGPPASWVLHTMGYVGLFIVLAGSFLDGWDRGASASLYVLGGMFVTLAGVAVLVHTLVRPTERKYRQLLLAVGALAATLYAVVPITRAAGEIRAGGQAAALQQVADEVVRFGRLREWGQGYASEHLVIDGYRRGSLPDVLTSDTDSLGRTVDAVLLAKGASREEFDALVDHLERAGVQMMVMAGGGVALRTDGYNDILFYLPPGRARRPAEPILGYADWGSTPLGGGWYQLTRDSGER</sequence>
<proteinExistence type="predicted"/>
<name>A0A841GZX2_9BACT</name>
<protein>
    <submittedName>
        <fullName evidence="2">Uncharacterized protein</fullName>
    </submittedName>
</protein>
<dbReference type="EMBL" id="JACHIA010000007">
    <property type="protein sequence ID" value="MBB6071302.1"/>
    <property type="molecule type" value="Genomic_DNA"/>
</dbReference>
<evidence type="ECO:0000313" key="3">
    <source>
        <dbReference type="Proteomes" id="UP000582837"/>
    </source>
</evidence>
<feature type="transmembrane region" description="Helical" evidence="1">
    <location>
        <begin position="105"/>
        <end position="124"/>
    </location>
</feature>
<organism evidence="2 3">
    <name type="scientific">Longimicrobium terrae</name>
    <dbReference type="NCBI Taxonomy" id="1639882"/>
    <lineage>
        <taxon>Bacteria</taxon>
        <taxon>Pseudomonadati</taxon>
        <taxon>Gemmatimonadota</taxon>
        <taxon>Longimicrobiia</taxon>
        <taxon>Longimicrobiales</taxon>
        <taxon>Longimicrobiaceae</taxon>
        <taxon>Longimicrobium</taxon>
    </lineage>
</organism>
<evidence type="ECO:0000313" key="2">
    <source>
        <dbReference type="EMBL" id="MBB6071302.1"/>
    </source>
</evidence>
<keyword evidence="3" id="KW-1185">Reference proteome</keyword>
<comment type="caution">
    <text evidence="2">The sequence shown here is derived from an EMBL/GenBank/DDBJ whole genome shotgun (WGS) entry which is preliminary data.</text>
</comment>
<dbReference type="AlphaFoldDB" id="A0A841GZX2"/>
<reference evidence="2 3" key="1">
    <citation type="submission" date="2020-08" db="EMBL/GenBank/DDBJ databases">
        <title>Genomic Encyclopedia of Type Strains, Phase IV (KMG-IV): sequencing the most valuable type-strain genomes for metagenomic binning, comparative biology and taxonomic classification.</title>
        <authorList>
            <person name="Goeker M."/>
        </authorList>
    </citation>
    <scope>NUCLEOTIDE SEQUENCE [LARGE SCALE GENOMIC DNA]</scope>
    <source>
        <strain evidence="2 3">DSM 29007</strain>
    </source>
</reference>
<feature type="transmembrane region" description="Helical" evidence="1">
    <location>
        <begin position="79"/>
        <end position="99"/>
    </location>
</feature>
<evidence type="ECO:0000256" key="1">
    <source>
        <dbReference type="SAM" id="Phobius"/>
    </source>
</evidence>
<keyword evidence="1" id="KW-0812">Transmembrane</keyword>
<keyword evidence="1" id="KW-0472">Membrane</keyword>
<dbReference type="RefSeq" id="WP_170034063.1">
    <property type="nucleotide sequence ID" value="NZ_JABDTL010000001.1"/>
</dbReference>